<dbReference type="Proteomes" id="UP000694523">
    <property type="component" value="Unplaced"/>
</dbReference>
<organism evidence="8 9">
    <name type="scientific">Neogobius melanostomus</name>
    <name type="common">round goby</name>
    <dbReference type="NCBI Taxonomy" id="47308"/>
    <lineage>
        <taxon>Eukaryota</taxon>
        <taxon>Metazoa</taxon>
        <taxon>Chordata</taxon>
        <taxon>Craniata</taxon>
        <taxon>Vertebrata</taxon>
        <taxon>Euteleostomi</taxon>
        <taxon>Actinopterygii</taxon>
        <taxon>Neopterygii</taxon>
        <taxon>Teleostei</taxon>
        <taxon>Neoteleostei</taxon>
        <taxon>Acanthomorphata</taxon>
        <taxon>Gobiaria</taxon>
        <taxon>Gobiiformes</taxon>
        <taxon>Gobioidei</taxon>
        <taxon>Gobiidae</taxon>
        <taxon>Benthophilinae</taxon>
        <taxon>Neogobiini</taxon>
        <taxon>Neogobius</taxon>
    </lineage>
</organism>
<dbReference type="PROSITE" id="PS50158">
    <property type="entry name" value="ZF_CCHC"/>
    <property type="match status" value="1"/>
</dbReference>
<dbReference type="PROSITE" id="PS50878">
    <property type="entry name" value="RT_POL"/>
    <property type="match status" value="1"/>
</dbReference>
<dbReference type="PANTHER" id="PTHR37984">
    <property type="entry name" value="PROTEIN CBG26694"/>
    <property type="match status" value="1"/>
</dbReference>
<dbReference type="InterPro" id="IPR036875">
    <property type="entry name" value="Znf_CCHC_sf"/>
</dbReference>
<dbReference type="GO" id="GO:0003676">
    <property type="term" value="F:nucleic acid binding"/>
    <property type="evidence" value="ECO:0007669"/>
    <property type="project" value="InterPro"/>
</dbReference>
<evidence type="ECO:0000256" key="4">
    <source>
        <dbReference type="PROSITE-ProRule" id="PRU00047"/>
    </source>
</evidence>
<keyword evidence="3" id="KW-0378">Hydrolase</keyword>
<dbReference type="InterPro" id="IPR043502">
    <property type="entry name" value="DNA/RNA_pol_sf"/>
</dbReference>
<evidence type="ECO:0000313" key="8">
    <source>
        <dbReference type="Ensembl" id="ENSNMLP00000042436.1"/>
    </source>
</evidence>
<sequence>MRAKHNGLETRIGRSMWKGWDTFFAANEIAEEDKKRSILLSVCGAKTYKLIRNLATPLKPGDISYADLVKLVGDLHNPKPSVIVQRFKFHSHFRKSGQSVANFVAELRQLSEHCEFGAVLDDMLRDRLVCGINEDAIQRRLLGEATPLTFKRALEISQGMEMAASNAKDIQKGQAGAQPITVHHVKRETSKSDKQVECFRCGGAHYANDCKFKDAVCHGCNKKGHLQKKCRGAKDKPKAKKWKARQTQAATHHVGETGEEEGCSFDMFGVETDEEPTLPYYATVTVNGKEVKFEIDSGATASVIREETYRRTWGSMPPSLCPSKLKLRTYTGQPIPHLGVLQVNMVVGGQRAEGRLVVAKGSGPSLLGRDWLRKIKLNWHEVKYTHTTEDILQRYSDVFRNELGTLKGVTVKLHVDPSATPRFFKPRVVPYAMKGKVEEELARLQEKGIIEPVQFSRWAAPIVPVMKLDETVRICGDYKLTVNQVSKLEEYPLPRVEDLFATLAGGKLFTKLDMSHAYQQLLLDEESKEYVTINTHKGLFKYNRLVFGVASSPAIFQRTMDTLLQGIPQVAVYLDDLLITGATEVEHLSNLE</sequence>
<evidence type="ECO:0000256" key="2">
    <source>
        <dbReference type="ARBA" id="ARBA00012180"/>
    </source>
</evidence>
<dbReference type="InterPro" id="IPR001995">
    <property type="entry name" value="Peptidase_A2_cat"/>
</dbReference>
<dbReference type="PROSITE" id="PS50175">
    <property type="entry name" value="ASP_PROT_RETROV"/>
    <property type="match status" value="1"/>
</dbReference>
<keyword evidence="4" id="KW-0863">Zinc-finger</keyword>
<keyword evidence="4" id="KW-0862">Zinc</keyword>
<dbReference type="AlphaFoldDB" id="A0A8C6WZ84"/>
<comment type="similarity">
    <text evidence="1">Belongs to the beta type-B retroviral polymerase family. HERV class-II K(HML-2) pol subfamily.</text>
</comment>
<reference evidence="8" key="1">
    <citation type="submission" date="2025-08" db="UniProtKB">
        <authorList>
            <consortium name="Ensembl"/>
        </authorList>
    </citation>
    <scope>IDENTIFICATION</scope>
</reference>
<dbReference type="GO" id="GO:0004190">
    <property type="term" value="F:aspartic-type endopeptidase activity"/>
    <property type="evidence" value="ECO:0007669"/>
    <property type="project" value="InterPro"/>
</dbReference>
<dbReference type="InterPro" id="IPR021109">
    <property type="entry name" value="Peptidase_aspartic_dom_sf"/>
</dbReference>
<dbReference type="Ensembl" id="ENSNMLT00000047135.1">
    <property type="protein sequence ID" value="ENSNMLP00000042436.1"/>
    <property type="gene ID" value="ENSNMLG00000025853.1"/>
</dbReference>
<dbReference type="EC" id="3.1.26.4" evidence="2"/>
<evidence type="ECO:0000259" key="7">
    <source>
        <dbReference type="PROSITE" id="PS50878"/>
    </source>
</evidence>
<dbReference type="Gene3D" id="4.10.60.10">
    <property type="entry name" value="Zinc finger, CCHC-type"/>
    <property type="match status" value="1"/>
</dbReference>
<dbReference type="GO" id="GO:0004523">
    <property type="term" value="F:RNA-DNA hybrid ribonuclease activity"/>
    <property type="evidence" value="ECO:0007669"/>
    <property type="project" value="UniProtKB-EC"/>
</dbReference>
<name>A0A8C6WZ84_9GOBI</name>
<dbReference type="SUPFAM" id="SSF56672">
    <property type="entry name" value="DNA/RNA polymerases"/>
    <property type="match status" value="1"/>
</dbReference>
<accession>A0A8C6WZ84</accession>
<keyword evidence="9" id="KW-1185">Reference proteome</keyword>
<dbReference type="Pfam" id="PF13975">
    <property type="entry name" value="gag-asp_proteas"/>
    <property type="match status" value="1"/>
</dbReference>
<dbReference type="InterPro" id="IPR050951">
    <property type="entry name" value="Retrovirus_Pol_polyprotein"/>
</dbReference>
<protein>
    <recommendedName>
        <fullName evidence="2">ribonuclease H</fullName>
        <ecNumber evidence="2">3.1.26.4</ecNumber>
    </recommendedName>
</protein>
<dbReference type="PANTHER" id="PTHR37984:SF13">
    <property type="entry name" value="RIBONUCLEASE H"/>
    <property type="match status" value="1"/>
</dbReference>
<feature type="domain" description="Peptidase A2" evidence="6">
    <location>
        <begin position="291"/>
        <end position="371"/>
    </location>
</feature>
<reference evidence="8" key="2">
    <citation type="submission" date="2025-09" db="UniProtKB">
        <authorList>
            <consortium name="Ensembl"/>
        </authorList>
    </citation>
    <scope>IDENTIFICATION</scope>
</reference>
<dbReference type="SMART" id="SM00343">
    <property type="entry name" value="ZnF_C2HC"/>
    <property type="match status" value="2"/>
</dbReference>
<evidence type="ECO:0000313" key="9">
    <source>
        <dbReference type="Proteomes" id="UP000694523"/>
    </source>
</evidence>
<dbReference type="InterPro" id="IPR043128">
    <property type="entry name" value="Rev_trsase/Diguanyl_cyclase"/>
</dbReference>
<dbReference type="GO" id="GO:0008270">
    <property type="term" value="F:zinc ion binding"/>
    <property type="evidence" value="ECO:0007669"/>
    <property type="project" value="UniProtKB-KW"/>
</dbReference>
<evidence type="ECO:0000259" key="5">
    <source>
        <dbReference type="PROSITE" id="PS50158"/>
    </source>
</evidence>
<dbReference type="Gene3D" id="3.30.70.270">
    <property type="match status" value="1"/>
</dbReference>
<evidence type="ECO:0000256" key="3">
    <source>
        <dbReference type="ARBA" id="ARBA00022801"/>
    </source>
</evidence>
<feature type="domain" description="Reverse transcriptase" evidence="7">
    <location>
        <begin position="446"/>
        <end position="592"/>
    </location>
</feature>
<dbReference type="Pfam" id="PF00078">
    <property type="entry name" value="RVT_1"/>
    <property type="match status" value="1"/>
</dbReference>
<feature type="domain" description="CCHC-type" evidence="5">
    <location>
        <begin position="217"/>
        <end position="231"/>
    </location>
</feature>
<dbReference type="GO" id="GO:0006508">
    <property type="term" value="P:proteolysis"/>
    <property type="evidence" value="ECO:0007669"/>
    <property type="project" value="InterPro"/>
</dbReference>
<keyword evidence="4" id="KW-0479">Metal-binding</keyword>
<dbReference type="InterPro" id="IPR001878">
    <property type="entry name" value="Znf_CCHC"/>
</dbReference>
<evidence type="ECO:0000259" key="6">
    <source>
        <dbReference type="PROSITE" id="PS50175"/>
    </source>
</evidence>
<dbReference type="CDD" id="cd01647">
    <property type="entry name" value="RT_LTR"/>
    <property type="match status" value="1"/>
</dbReference>
<dbReference type="InterPro" id="IPR000477">
    <property type="entry name" value="RT_dom"/>
</dbReference>
<dbReference type="SUPFAM" id="SSF57756">
    <property type="entry name" value="Retrovirus zinc finger-like domains"/>
    <property type="match status" value="1"/>
</dbReference>
<dbReference type="Gene3D" id="3.10.10.10">
    <property type="entry name" value="HIV Type 1 Reverse Transcriptase, subunit A, domain 1"/>
    <property type="match status" value="1"/>
</dbReference>
<dbReference type="Gene3D" id="2.40.70.10">
    <property type="entry name" value="Acid Proteases"/>
    <property type="match status" value="1"/>
</dbReference>
<evidence type="ECO:0000256" key="1">
    <source>
        <dbReference type="ARBA" id="ARBA00010879"/>
    </source>
</evidence>
<proteinExistence type="inferred from homology"/>
<dbReference type="SUPFAM" id="SSF50630">
    <property type="entry name" value="Acid proteases"/>
    <property type="match status" value="1"/>
</dbReference>